<sequence>MGIAAAFAVLVLALAAAVTVLARRDRRRFSEGPESARIEAEATRHLREARGRVRLSNRFVAPGTLGALRDRDDNSRY</sequence>
<dbReference type="Proteomes" id="UP001595839">
    <property type="component" value="Unassembled WGS sequence"/>
</dbReference>
<organism evidence="1 2">
    <name type="scientific">Streptomyces vulcanius</name>
    <dbReference type="NCBI Taxonomy" id="1441876"/>
    <lineage>
        <taxon>Bacteria</taxon>
        <taxon>Bacillati</taxon>
        <taxon>Actinomycetota</taxon>
        <taxon>Actinomycetes</taxon>
        <taxon>Kitasatosporales</taxon>
        <taxon>Streptomycetaceae</taxon>
        <taxon>Streptomyces</taxon>
    </lineage>
</organism>
<comment type="caution">
    <text evidence="1">The sequence shown here is derived from an EMBL/GenBank/DDBJ whole genome shotgun (WGS) entry which is preliminary data.</text>
</comment>
<evidence type="ECO:0008006" key="3">
    <source>
        <dbReference type="Google" id="ProtNLM"/>
    </source>
</evidence>
<gene>
    <name evidence="1" type="ORF">ACFPIH_47935</name>
</gene>
<evidence type="ECO:0000313" key="2">
    <source>
        <dbReference type="Proteomes" id="UP001595839"/>
    </source>
</evidence>
<dbReference type="RefSeq" id="WP_381177588.1">
    <property type="nucleotide sequence ID" value="NZ_JBHSFK010000050.1"/>
</dbReference>
<keyword evidence="2" id="KW-1185">Reference proteome</keyword>
<protein>
    <recommendedName>
        <fullName evidence="3">Secreted protein</fullName>
    </recommendedName>
</protein>
<reference evidence="2" key="1">
    <citation type="journal article" date="2019" name="Int. J. Syst. Evol. Microbiol.">
        <title>The Global Catalogue of Microorganisms (GCM) 10K type strain sequencing project: providing services to taxonomists for standard genome sequencing and annotation.</title>
        <authorList>
            <consortium name="The Broad Institute Genomics Platform"/>
            <consortium name="The Broad Institute Genome Sequencing Center for Infectious Disease"/>
            <person name="Wu L."/>
            <person name="Ma J."/>
        </authorList>
    </citation>
    <scope>NUCLEOTIDE SEQUENCE [LARGE SCALE GENOMIC DNA]</scope>
    <source>
        <strain evidence="2">CGMCC 4.7177</strain>
    </source>
</reference>
<accession>A0ABV9B5S0</accession>
<dbReference type="EMBL" id="JBHSFK010000050">
    <property type="protein sequence ID" value="MFC4507075.1"/>
    <property type="molecule type" value="Genomic_DNA"/>
</dbReference>
<evidence type="ECO:0000313" key="1">
    <source>
        <dbReference type="EMBL" id="MFC4507075.1"/>
    </source>
</evidence>
<proteinExistence type="predicted"/>
<name>A0ABV9B5S0_9ACTN</name>